<evidence type="ECO:0000256" key="3">
    <source>
        <dbReference type="ARBA" id="ARBA00022519"/>
    </source>
</evidence>
<keyword evidence="6 7" id="KW-0472">Membrane</keyword>
<proteinExistence type="predicted"/>
<protein>
    <submittedName>
        <fullName evidence="9">Putative rhomboid family protein</fullName>
    </submittedName>
</protein>
<dbReference type="PANTHER" id="PTHR43066">
    <property type="entry name" value="RHOMBOID-RELATED PROTEIN"/>
    <property type="match status" value="1"/>
</dbReference>
<dbReference type="Gene3D" id="1.20.1540.10">
    <property type="entry name" value="Rhomboid-like"/>
    <property type="match status" value="1"/>
</dbReference>
<dbReference type="STRING" id="1121448.DGI_2899"/>
<evidence type="ECO:0000256" key="5">
    <source>
        <dbReference type="ARBA" id="ARBA00022989"/>
    </source>
</evidence>
<dbReference type="FunFam" id="1.20.1540.10:FF:000027">
    <property type="entry name" value="Rhomboid family intramembrane serine protease"/>
    <property type="match status" value="1"/>
</dbReference>
<dbReference type="PATRIC" id="fig|1121448.10.peg.2862"/>
<feature type="transmembrane region" description="Helical" evidence="7">
    <location>
        <begin position="71"/>
        <end position="95"/>
    </location>
</feature>
<keyword evidence="4 7" id="KW-0812">Transmembrane</keyword>
<name>T2GDI2_MEGG1</name>
<dbReference type="GO" id="GO:0016020">
    <property type="term" value="C:membrane"/>
    <property type="evidence" value="ECO:0007669"/>
    <property type="project" value="UniProtKB-SubCell"/>
</dbReference>
<evidence type="ECO:0000313" key="9">
    <source>
        <dbReference type="EMBL" id="AGW14625.1"/>
    </source>
</evidence>
<dbReference type="InterPro" id="IPR022764">
    <property type="entry name" value="Peptidase_S54_rhomboid_dom"/>
</dbReference>
<evidence type="ECO:0000313" key="10">
    <source>
        <dbReference type="Proteomes" id="UP000016587"/>
    </source>
</evidence>
<keyword evidence="10" id="KW-1185">Reference proteome</keyword>
<dbReference type="KEGG" id="dgg:DGI_2899"/>
<feature type="transmembrane region" description="Helical" evidence="7">
    <location>
        <begin position="131"/>
        <end position="150"/>
    </location>
</feature>
<dbReference type="eggNOG" id="COG0705">
    <property type="taxonomic scope" value="Bacteria"/>
</dbReference>
<reference evidence="9 10" key="1">
    <citation type="journal article" date="2013" name="J. Bacteriol.">
        <title>Roles of HynAB and Ech, the only two hydrogenases found in the model sulfate reducer Desulfovibrio gigas.</title>
        <authorList>
            <person name="Morais-Silva F.O."/>
            <person name="Santos C.I."/>
            <person name="Rodrigues R."/>
            <person name="Pereira I.A."/>
            <person name="Rodrigues-Pousada C."/>
        </authorList>
    </citation>
    <scope>NUCLEOTIDE SEQUENCE [LARGE SCALE GENOMIC DNA]</scope>
    <source>
        <strain evidence="10">ATCC 19364 / DSM 1382 / NCIMB 9332 / VKM B-1759</strain>
    </source>
</reference>
<dbReference type="AlphaFoldDB" id="T2GDI2"/>
<dbReference type="InterPro" id="IPR035952">
    <property type="entry name" value="Rhomboid-like_sf"/>
</dbReference>
<reference evidence="10" key="2">
    <citation type="submission" date="2013-07" db="EMBL/GenBank/DDBJ databases">
        <authorList>
            <person name="Morais-Silva F.O."/>
            <person name="Rezende A.M."/>
            <person name="Pimentel C."/>
            <person name="Resende D.M."/>
            <person name="Santos C.I."/>
            <person name="Clemente C."/>
            <person name="de Oliveira L.M."/>
            <person name="da Silva S.M."/>
            <person name="Costa D.A."/>
            <person name="Varela-Raposo A."/>
            <person name="Horacio E.C.A."/>
            <person name="Matos M."/>
            <person name="Flores O."/>
            <person name="Ruiz J.C."/>
            <person name="Rodrigues-Pousada C."/>
        </authorList>
    </citation>
    <scope>NUCLEOTIDE SEQUENCE [LARGE SCALE GENOMIC DNA]</scope>
    <source>
        <strain evidence="10">ATCC 19364 / DSM 1382 / NCIMB 9332 / VKM B-1759</strain>
    </source>
</reference>
<keyword evidence="3" id="KW-0997">Cell inner membrane</keyword>
<evidence type="ECO:0000256" key="6">
    <source>
        <dbReference type="ARBA" id="ARBA00023136"/>
    </source>
</evidence>
<feature type="transmembrane region" description="Helical" evidence="7">
    <location>
        <begin position="157"/>
        <end position="180"/>
    </location>
</feature>
<dbReference type="HOGENOM" id="CLU_055068_5_1_7"/>
<dbReference type="GO" id="GO:0004252">
    <property type="term" value="F:serine-type endopeptidase activity"/>
    <property type="evidence" value="ECO:0007669"/>
    <property type="project" value="InterPro"/>
</dbReference>
<feature type="transmembrane region" description="Helical" evidence="7">
    <location>
        <begin position="12"/>
        <end position="32"/>
    </location>
</feature>
<feature type="transmembrane region" description="Helical" evidence="7">
    <location>
        <begin position="200"/>
        <end position="219"/>
    </location>
</feature>
<evidence type="ECO:0000256" key="1">
    <source>
        <dbReference type="ARBA" id="ARBA00004141"/>
    </source>
</evidence>
<dbReference type="SUPFAM" id="SSF144091">
    <property type="entry name" value="Rhomboid-like"/>
    <property type="match status" value="1"/>
</dbReference>
<dbReference type="Pfam" id="PF01694">
    <property type="entry name" value="Rhomboid"/>
    <property type="match status" value="1"/>
</dbReference>
<organism evidence="9 10">
    <name type="scientific">Megalodesulfovibrio gigas (strain ATCC 19364 / DSM 1382 / NCIMB 9332 / VKM B-1759)</name>
    <name type="common">Desulfovibrio gigas</name>
    <dbReference type="NCBI Taxonomy" id="1121448"/>
    <lineage>
        <taxon>Bacteria</taxon>
        <taxon>Pseudomonadati</taxon>
        <taxon>Thermodesulfobacteriota</taxon>
        <taxon>Desulfovibrionia</taxon>
        <taxon>Desulfovibrionales</taxon>
        <taxon>Desulfovibrionaceae</taxon>
        <taxon>Megalodesulfovibrio</taxon>
    </lineage>
</organism>
<dbReference type="RefSeq" id="WP_021761677.1">
    <property type="nucleotide sequence ID" value="NC_022444.1"/>
</dbReference>
<feature type="domain" description="Peptidase S54 rhomboid" evidence="8">
    <location>
        <begin position="71"/>
        <end position="219"/>
    </location>
</feature>
<dbReference type="OrthoDB" id="9813074at2"/>
<keyword evidence="5 7" id="KW-1133">Transmembrane helix</keyword>
<keyword evidence="2" id="KW-1003">Cell membrane</keyword>
<evidence type="ECO:0000256" key="2">
    <source>
        <dbReference type="ARBA" id="ARBA00022475"/>
    </source>
</evidence>
<gene>
    <name evidence="9" type="ORF">DGI_2899</name>
</gene>
<evidence type="ECO:0000256" key="7">
    <source>
        <dbReference type="SAM" id="Phobius"/>
    </source>
</evidence>
<feature type="transmembrane region" description="Helical" evidence="7">
    <location>
        <begin position="107"/>
        <end position="125"/>
    </location>
</feature>
<evidence type="ECO:0000256" key="4">
    <source>
        <dbReference type="ARBA" id="ARBA00022692"/>
    </source>
</evidence>
<dbReference type="PANTHER" id="PTHR43066:SF26">
    <property type="entry name" value="RHOMBOID PROTEASE GLPG"/>
    <property type="match status" value="1"/>
</dbReference>
<accession>T2GDI2</accession>
<comment type="subcellular location">
    <subcellularLocation>
        <location evidence="1">Membrane</location>
        <topology evidence="1">Multi-pass membrane protein</topology>
    </subcellularLocation>
</comment>
<dbReference type="Proteomes" id="UP000016587">
    <property type="component" value="Chromosome"/>
</dbReference>
<sequence length="244" mass="27728">MLPLRDSIPRVHRPVAVLLIITANALVFLYQLGLPPALEEQFIHFWGVIPARLFHSDWSFWHQYPETHLYLFSYMFLHAGWGHFLLNMLFLWIFGDNIEDVMGPWRFLLFYVSCGLAALLLHAYFHPDSTTPILGASGAIAGVMGSYFLLYPHSRVLTLIPIIIIPYFVEIPALVFLGLWFLIQLISGLSTLGSAEGGGIAWWAHAGGFLAGMVLLPVFRNRSRCYFCYNDRGRRIGVSRFDGH</sequence>
<dbReference type="EMBL" id="CP006585">
    <property type="protein sequence ID" value="AGW14625.1"/>
    <property type="molecule type" value="Genomic_DNA"/>
</dbReference>
<evidence type="ECO:0000259" key="8">
    <source>
        <dbReference type="Pfam" id="PF01694"/>
    </source>
</evidence>